<keyword evidence="5" id="KW-1185">Reference proteome</keyword>
<dbReference type="RefSeq" id="WP_354659471.1">
    <property type="nucleotide sequence ID" value="NZ_JBEXAC010000001.1"/>
</dbReference>
<organism evidence="4 5">
    <name type="scientific">Chitinophaga defluvii</name>
    <dbReference type="NCBI Taxonomy" id="3163343"/>
    <lineage>
        <taxon>Bacteria</taxon>
        <taxon>Pseudomonadati</taxon>
        <taxon>Bacteroidota</taxon>
        <taxon>Chitinophagia</taxon>
        <taxon>Chitinophagales</taxon>
        <taxon>Chitinophagaceae</taxon>
        <taxon>Chitinophaga</taxon>
    </lineage>
</organism>
<dbReference type="InterPro" id="IPR012910">
    <property type="entry name" value="Plug_dom"/>
</dbReference>
<reference evidence="4 5" key="1">
    <citation type="submission" date="2024-06" db="EMBL/GenBank/DDBJ databases">
        <title>Chitinophaga defluvii sp. nov., isolated from municipal sewage.</title>
        <authorList>
            <person name="Zhang L."/>
        </authorList>
    </citation>
    <scope>NUCLEOTIDE SEQUENCE [LARGE SCALE GENOMIC DNA]</scope>
    <source>
        <strain evidence="4 5">H8</strain>
    </source>
</reference>
<dbReference type="InterPro" id="IPR008969">
    <property type="entry name" value="CarboxyPept-like_regulatory"/>
</dbReference>
<keyword evidence="1" id="KW-0472">Membrane</keyword>
<dbReference type="InterPro" id="IPR037066">
    <property type="entry name" value="Plug_dom_sf"/>
</dbReference>
<evidence type="ECO:0000256" key="1">
    <source>
        <dbReference type="PROSITE-ProRule" id="PRU01360"/>
    </source>
</evidence>
<comment type="similarity">
    <text evidence="1">Belongs to the TonB-dependent receptor family.</text>
</comment>
<keyword evidence="1" id="KW-0813">Transport</keyword>
<evidence type="ECO:0000256" key="2">
    <source>
        <dbReference type="SAM" id="SignalP"/>
    </source>
</evidence>
<keyword evidence="4" id="KW-0675">Receptor</keyword>
<keyword evidence="1" id="KW-1134">Transmembrane beta strand</keyword>
<feature type="chain" id="PRO_5045768530" evidence="2">
    <location>
        <begin position="18"/>
        <end position="1102"/>
    </location>
</feature>
<evidence type="ECO:0000313" key="5">
    <source>
        <dbReference type="Proteomes" id="UP001549749"/>
    </source>
</evidence>
<keyword evidence="1" id="KW-0812">Transmembrane</keyword>
<feature type="domain" description="TonB-dependent receptor plug" evidence="3">
    <location>
        <begin position="206"/>
        <end position="311"/>
    </location>
</feature>
<dbReference type="SUPFAM" id="SSF49464">
    <property type="entry name" value="Carboxypeptidase regulatory domain-like"/>
    <property type="match status" value="1"/>
</dbReference>
<dbReference type="SUPFAM" id="SSF56935">
    <property type="entry name" value="Porins"/>
    <property type="match status" value="1"/>
</dbReference>
<dbReference type="Proteomes" id="UP001549749">
    <property type="component" value="Unassembled WGS sequence"/>
</dbReference>
<dbReference type="Gene3D" id="2.60.40.1120">
    <property type="entry name" value="Carboxypeptidase-like, regulatory domain"/>
    <property type="match status" value="1"/>
</dbReference>
<proteinExistence type="inferred from homology"/>
<evidence type="ECO:0000313" key="4">
    <source>
        <dbReference type="EMBL" id="MET6996830.1"/>
    </source>
</evidence>
<keyword evidence="2" id="KW-0732">Signal</keyword>
<feature type="signal peptide" evidence="2">
    <location>
        <begin position="1"/>
        <end position="17"/>
    </location>
</feature>
<dbReference type="PROSITE" id="PS52016">
    <property type="entry name" value="TONB_DEPENDENT_REC_3"/>
    <property type="match status" value="1"/>
</dbReference>
<dbReference type="Pfam" id="PF13715">
    <property type="entry name" value="CarbopepD_reg_2"/>
    <property type="match status" value="1"/>
</dbReference>
<dbReference type="InterPro" id="IPR023997">
    <property type="entry name" value="TonB-dep_OMP_SusC/RagA_CS"/>
</dbReference>
<dbReference type="InterPro" id="IPR039426">
    <property type="entry name" value="TonB-dep_rcpt-like"/>
</dbReference>
<dbReference type="EMBL" id="JBEXAC010000001">
    <property type="protein sequence ID" value="MET6996830.1"/>
    <property type="molecule type" value="Genomic_DNA"/>
</dbReference>
<keyword evidence="1" id="KW-0998">Cell outer membrane</keyword>
<gene>
    <name evidence="4" type="ORF">ABR189_05605</name>
</gene>
<name>A0ABV2T3B4_9BACT</name>
<comment type="caution">
    <text evidence="4">The sequence shown here is derived from an EMBL/GenBank/DDBJ whole genome shotgun (WGS) entry which is preliminary data.</text>
</comment>
<dbReference type="InterPro" id="IPR023996">
    <property type="entry name" value="TonB-dep_OMP_SusC/RagA"/>
</dbReference>
<dbReference type="Gene3D" id="2.170.130.10">
    <property type="entry name" value="TonB-dependent receptor, plug domain"/>
    <property type="match status" value="1"/>
</dbReference>
<sequence length="1102" mass="121318">MKLTALLLLVMCLQVSATGVAQTVTLTGKDIPIKKVFAAIEQQTGYMVIYNKRLLEKSKPVTLSAHNMALAEFLGISLKGQSLEFEISNKTILITPQAKRTAPVQLPLEPVSLVKAISGTVTNTEGLALIGASIKLKGSSTGTNTNESGHFTINAQPGQTLVVSYIGYMDKEVTVPAGNGPLNVILEEKISNMGEVVVVAYGSQKKASVTGAIASIQTKEIKQSPAANLAVSLAGRLPGLTSIQRSGEPGRDVTQLFIRGQGTVNAQSPIVLIDGIERDLTYIDPNEVESVTILKDASSTAIFGVRGANGVVLVTTKRGTSATPEINFTAEAGAQDFTRLISTVRSYDYAMLRNLAQTNDGLGPAYTPEQLEHFKNGDDPLHYPDTDWRGIILKNQSLQQRYNLNISGASKTMRYFVNAGYLNQGGQFRVEKGLPYDPGFSLKRYNFRSNIDVQLNKTLSAFLNVAGYLEKQNMPNPNGNADNSPALNILASMIYLPSTVPGPTTPDGDVLSSPVELLPAFGKLNRSGYIQQSRTNVLASYGMEQKLNFITDGLSVKAVISFDSKSVNNLLAQKSYAVYTQEIQPGSNGQDSAFYRLMGDTRNTPLSISGQKSYVTLSNVQGYLNYDKKFGKHDVSGLLLYQRQQTVSNEELPYNLIGYSSRIKYGYNNKYFAEFNAGYNGSEQFVKGSRFGFFPAVSAAWLASGEPFLADNKVVTLLKIRGSYGKVGNDRIGGRRFLYLDDIQVTGGGISPSLGRGQKINIALLKNEALQWEVAQKANVGIEVGLFNSLTLMVDVFTERRDNILRTRGTIPRINGFPNSVIPPVNLGIVENKGYEIELNYRKAFSKDLSLMAKVNLNYARNKQLFADEPQLPKDYAYRYRETDFRIGQLFGYIVDRFFESEEDIAKSPEQNVGRAPKPGDFKYKDLNGDGVVNEKDQAPIGYSNVPEYAFGTAFSITYKNFDLSALFQGVSNVTNFYNSYGTFPILNYIDRHNYSWTPERAAAGEKILYPRLSTTPSPSEISNTFFTIDASYLRLKNLELGYRIPATWADKIGAKGGRFYANGLNLFTWDRLPTKDLDPEMTYNLSYPILRVINFGVNVTF</sequence>
<dbReference type="NCBIfam" id="TIGR04057">
    <property type="entry name" value="SusC_RagA_signa"/>
    <property type="match status" value="1"/>
</dbReference>
<evidence type="ECO:0000259" key="3">
    <source>
        <dbReference type="Pfam" id="PF07715"/>
    </source>
</evidence>
<comment type="subcellular location">
    <subcellularLocation>
        <location evidence="1">Cell outer membrane</location>
        <topology evidence="1">Multi-pass membrane protein</topology>
    </subcellularLocation>
</comment>
<accession>A0ABV2T3B4</accession>
<dbReference type="Pfam" id="PF07715">
    <property type="entry name" value="Plug"/>
    <property type="match status" value="1"/>
</dbReference>
<dbReference type="NCBIfam" id="TIGR04056">
    <property type="entry name" value="OMP_RagA_SusC"/>
    <property type="match status" value="1"/>
</dbReference>
<protein>
    <submittedName>
        <fullName evidence="4">TonB-dependent receptor</fullName>
    </submittedName>
</protein>